<dbReference type="InterPro" id="IPR013520">
    <property type="entry name" value="Ribonucl_H"/>
</dbReference>
<feature type="domain" description="Exonuclease" evidence="6">
    <location>
        <begin position="7"/>
        <end position="170"/>
    </location>
</feature>
<evidence type="ECO:0000313" key="7">
    <source>
        <dbReference type="EMBL" id="KDQ54763.1"/>
    </source>
</evidence>
<dbReference type="InterPro" id="IPR047021">
    <property type="entry name" value="REXO1/3/4-like"/>
</dbReference>
<comment type="function">
    <text evidence="5">Exoribonuclease involved in ribosome biosynthesis. Involved in the processing of ITS1, the internal transcribed spacer localized between the 18S and 5.8S rRNAs.</text>
</comment>
<dbReference type="AlphaFoldDB" id="A0A067PIM6"/>
<dbReference type="SUPFAM" id="SSF53098">
    <property type="entry name" value="Ribonuclease H-like"/>
    <property type="match status" value="1"/>
</dbReference>
<protein>
    <recommendedName>
        <fullName evidence="6">Exonuclease domain-containing protein</fullName>
    </recommendedName>
</protein>
<dbReference type="GO" id="GO:0004527">
    <property type="term" value="F:exonuclease activity"/>
    <property type="evidence" value="ECO:0007669"/>
    <property type="project" value="UniProtKB-KW"/>
</dbReference>
<evidence type="ECO:0000259" key="6">
    <source>
        <dbReference type="SMART" id="SM00479"/>
    </source>
</evidence>
<keyword evidence="8" id="KW-1185">Reference proteome</keyword>
<evidence type="ECO:0000256" key="1">
    <source>
        <dbReference type="ARBA" id="ARBA00022552"/>
    </source>
</evidence>
<dbReference type="STRING" id="933084.A0A067PIM6"/>
<dbReference type="OrthoDB" id="8191639at2759"/>
<dbReference type="PANTHER" id="PTHR12801:SF45">
    <property type="entry name" value="RNA EXONUCLEASE 4"/>
    <property type="match status" value="1"/>
</dbReference>
<proteinExistence type="predicted"/>
<organism evidence="7 8">
    <name type="scientific">Jaapia argillacea MUCL 33604</name>
    <dbReference type="NCBI Taxonomy" id="933084"/>
    <lineage>
        <taxon>Eukaryota</taxon>
        <taxon>Fungi</taxon>
        <taxon>Dikarya</taxon>
        <taxon>Basidiomycota</taxon>
        <taxon>Agaricomycotina</taxon>
        <taxon>Agaricomycetes</taxon>
        <taxon>Agaricomycetidae</taxon>
        <taxon>Jaapiales</taxon>
        <taxon>Jaapiaceae</taxon>
        <taxon>Jaapia</taxon>
    </lineage>
</organism>
<dbReference type="SMART" id="SM00479">
    <property type="entry name" value="EXOIII"/>
    <property type="match status" value="1"/>
</dbReference>
<evidence type="ECO:0000256" key="2">
    <source>
        <dbReference type="ARBA" id="ARBA00022722"/>
    </source>
</evidence>
<evidence type="ECO:0000256" key="5">
    <source>
        <dbReference type="ARBA" id="ARBA00025599"/>
    </source>
</evidence>
<dbReference type="HOGENOM" id="CLU_022453_3_0_1"/>
<dbReference type="GO" id="GO:0005634">
    <property type="term" value="C:nucleus"/>
    <property type="evidence" value="ECO:0007669"/>
    <property type="project" value="TreeGrafter"/>
</dbReference>
<dbReference type="InParanoid" id="A0A067PIM6"/>
<dbReference type="EMBL" id="KL197727">
    <property type="protein sequence ID" value="KDQ54763.1"/>
    <property type="molecule type" value="Genomic_DNA"/>
</dbReference>
<evidence type="ECO:0000313" key="8">
    <source>
        <dbReference type="Proteomes" id="UP000027265"/>
    </source>
</evidence>
<dbReference type="GO" id="GO:0003676">
    <property type="term" value="F:nucleic acid binding"/>
    <property type="evidence" value="ECO:0007669"/>
    <property type="project" value="InterPro"/>
</dbReference>
<accession>A0A067PIM6</accession>
<gene>
    <name evidence="7" type="ORF">JAAARDRAFT_348141</name>
</gene>
<keyword evidence="2" id="KW-0540">Nuclease</keyword>
<keyword evidence="3" id="KW-0378">Hydrolase</keyword>
<dbReference type="PANTHER" id="PTHR12801">
    <property type="entry name" value="RNA EXONUCLEASE REXO1 / RECO3 FAMILY MEMBER-RELATED"/>
    <property type="match status" value="1"/>
</dbReference>
<dbReference type="GO" id="GO:0006364">
    <property type="term" value="P:rRNA processing"/>
    <property type="evidence" value="ECO:0007669"/>
    <property type="project" value="UniProtKB-KW"/>
</dbReference>
<name>A0A067PIM6_9AGAM</name>
<dbReference type="InterPro" id="IPR012337">
    <property type="entry name" value="RNaseH-like_sf"/>
</dbReference>
<evidence type="ECO:0000256" key="4">
    <source>
        <dbReference type="ARBA" id="ARBA00022839"/>
    </source>
</evidence>
<dbReference type="InterPro" id="IPR036397">
    <property type="entry name" value="RNaseH_sf"/>
</dbReference>
<reference evidence="8" key="1">
    <citation type="journal article" date="2014" name="Proc. Natl. Acad. Sci. U.S.A.">
        <title>Extensive sampling of basidiomycete genomes demonstrates inadequacy of the white-rot/brown-rot paradigm for wood decay fungi.</title>
        <authorList>
            <person name="Riley R."/>
            <person name="Salamov A.A."/>
            <person name="Brown D.W."/>
            <person name="Nagy L.G."/>
            <person name="Floudas D."/>
            <person name="Held B.W."/>
            <person name="Levasseur A."/>
            <person name="Lombard V."/>
            <person name="Morin E."/>
            <person name="Otillar R."/>
            <person name="Lindquist E.A."/>
            <person name="Sun H."/>
            <person name="LaButti K.M."/>
            <person name="Schmutz J."/>
            <person name="Jabbour D."/>
            <person name="Luo H."/>
            <person name="Baker S.E."/>
            <person name="Pisabarro A.G."/>
            <person name="Walton J.D."/>
            <person name="Blanchette R.A."/>
            <person name="Henrissat B."/>
            <person name="Martin F."/>
            <person name="Cullen D."/>
            <person name="Hibbett D.S."/>
            <person name="Grigoriev I.V."/>
        </authorList>
    </citation>
    <scope>NUCLEOTIDE SEQUENCE [LARGE SCALE GENOMIC DNA]</scope>
    <source>
        <strain evidence="8">MUCL 33604</strain>
    </source>
</reference>
<keyword evidence="4" id="KW-0269">Exonuclease</keyword>
<sequence length="191" mass="21271">MKPSTDRYIAIAVQVVYAGTVAHRVPIIARASITDYRGEILLDTLVRPTQPVIDHRTAETGLDAHHLSDAPLFGEVQNRVASLMNGKILVGHSLWNVLSVLGLSYPALQTRDVALFTPFRQSLRCKSLPSLPFLVSHLMGRTIRTHYEHPLEEARAALDIFRSCEDTWEGIIKSGSWPCTLPPSTFVHCFT</sequence>
<dbReference type="Gene3D" id="3.30.420.10">
    <property type="entry name" value="Ribonuclease H-like superfamily/Ribonuclease H"/>
    <property type="match status" value="1"/>
</dbReference>
<dbReference type="Proteomes" id="UP000027265">
    <property type="component" value="Unassembled WGS sequence"/>
</dbReference>
<evidence type="ECO:0000256" key="3">
    <source>
        <dbReference type="ARBA" id="ARBA00022801"/>
    </source>
</evidence>
<keyword evidence="1" id="KW-0698">rRNA processing</keyword>